<name>A8S8E4_9FIRM</name>
<reference evidence="1 2" key="1">
    <citation type="submission" date="2007-09" db="EMBL/GenBank/DDBJ databases">
        <title>Draft genome sequence of Faecalibacterium prausnitzii M21/2.</title>
        <authorList>
            <person name="Sudarsanam P."/>
            <person name="Ley R."/>
            <person name="Guruge J."/>
            <person name="Turnbaugh P.J."/>
            <person name="Mahowald M."/>
            <person name="Liep D."/>
            <person name="Gordon J."/>
        </authorList>
    </citation>
    <scope>NUCLEOTIDE SEQUENCE [LARGE SCALE GENOMIC DNA]</scope>
    <source>
        <strain evidence="1 2">M21/2</strain>
    </source>
</reference>
<evidence type="ECO:0000313" key="2">
    <source>
        <dbReference type="Proteomes" id="UP000005945"/>
    </source>
</evidence>
<evidence type="ECO:0000313" key="1">
    <source>
        <dbReference type="EMBL" id="EDP22488.1"/>
    </source>
</evidence>
<dbReference type="HOGENOM" id="CLU_3099020_0_0_9"/>
<organism evidence="1 2">
    <name type="scientific">Faecalibacterium prausnitzii M21/2</name>
    <dbReference type="NCBI Taxonomy" id="411485"/>
    <lineage>
        <taxon>Bacteria</taxon>
        <taxon>Bacillati</taxon>
        <taxon>Bacillota</taxon>
        <taxon>Clostridia</taxon>
        <taxon>Eubacteriales</taxon>
        <taxon>Oscillospiraceae</taxon>
        <taxon>Faecalibacterium</taxon>
    </lineage>
</organism>
<dbReference type="AlphaFoldDB" id="A8S8E4"/>
<accession>A8S8E4</accession>
<gene>
    <name evidence="1" type="ORF">FAEPRAM212_00732</name>
</gene>
<proteinExistence type="predicted"/>
<dbReference type="Proteomes" id="UP000005945">
    <property type="component" value="Unassembled WGS sequence"/>
</dbReference>
<protein>
    <submittedName>
        <fullName evidence="1">Uncharacterized protein</fullName>
    </submittedName>
</protein>
<reference evidence="1 2" key="2">
    <citation type="submission" date="2007-09" db="EMBL/GenBank/DDBJ databases">
        <authorList>
            <person name="Fulton L."/>
            <person name="Clifton S."/>
            <person name="Fulton B."/>
            <person name="Xu J."/>
            <person name="Minx P."/>
            <person name="Pepin K.H."/>
            <person name="Johnson M."/>
            <person name="Thiruvilangam P."/>
            <person name="Bhonagiri V."/>
            <person name="Nash W.E."/>
            <person name="Mardis E.R."/>
            <person name="Wilson R.K."/>
        </authorList>
    </citation>
    <scope>NUCLEOTIDE SEQUENCE [LARGE SCALE GENOMIC DNA]</scope>
    <source>
        <strain evidence="1 2">M21/2</strain>
    </source>
</reference>
<sequence>MAKLHKTFESFLTAWEHKGEFAQTLFAKRFFCRKLYLVQGRCPKKRACIAA</sequence>
<comment type="caution">
    <text evidence="1">The sequence shown here is derived from an EMBL/GenBank/DDBJ whole genome shotgun (WGS) entry which is preliminary data.</text>
</comment>
<dbReference type="EMBL" id="ABED02000019">
    <property type="protein sequence ID" value="EDP22488.1"/>
    <property type="molecule type" value="Genomic_DNA"/>
</dbReference>